<dbReference type="GO" id="GO:0007004">
    <property type="term" value="P:telomere maintenance via telomerase"/>
    <property type="evidence" value="ECO:0000318"/>
    <property type="project" value="GO_Central"/>
</dbReference>
<gene>
    <name evidence="1" type="ORF">T459_04587</name>
</gene>
<dbReference type="GO" id="GO:0003684">
    <property type="term" value="F:damaged DNA binding"/>
    <property type="evidence" value="ECO:0000318"/>
    <property type="project" value="GO_Central"/>
</dbReference>
<name>A0A2G3A5H2_CAPAN</name>
<dbReference type="Proteomes" id="UP000222542">
    <property type="component" value="Unassembled WGS sequence"/>
</dbReference>
<reference evidence="1 2" key="2">
    <citation type="journal article" date="2017" name="Genome Biol.">
        <title>New reference genome sequences of hot pepper reveal the massive evolution of plant disease-resistance genes by retroduplication.</title>
        <authorList>
            <person name="Kim S."/>
            <person name="Park J."/>
            <person name="Yeom S.I."/>
            <person name="Kim Y.M."/>
            <person name="Seo E."/>
            <person name="Kim K.T."/>
            <person name="Kim M.S."/>
            <person name="Lee J.M."/>
            <person name="Cheong K."/>
            <person name="Shin H.S."/>
            <person name="Kim S.B."/>
            <person name="Han K."/>
            <person name="Lee J."/>
            <person name="Park M."/>
            <person name="Lee H.A."/>
            <person name="Lee H.Y."/>
            <person name="Lee Y."/>
            <person name="Oh S."/>
            <person name="Lee J.H."/>
            <person name="Choi E."/>
            <person name="Choi E."/>
            <person name="Lee S.E."/>
            <person name="Jeon J."/>
            <person name="Kim H."/>
            <person name="Choi G."/>
            <person name="Song H."/>
            <person name="Lee J."/>
            <person name="Lee S.C."/>
            <person name="Kwon J.K."/>
            <person name="Lee H.Y."/>
            <person name="Koo N."/>
            <person name="Hong Y."/>
            <person name="Kim R.W."/>
            <person name="Kang W.H."/>
            <person name="Huh J.H."/>
            <person name="Kang B.C."/>
            <person name="Yang T.J."/>
            <person name="Lee Y.H."/>
            <person name="Bennetzen J.L."/>
            <person name="Choi D."/>
        </authorList>
    </citation>
    <scope>NUCLEOTIDE SEQUENCE [LARGE SCALE GENOMIC DNA]</scope>
    <source>
        <strain evidence="2">cv. CM334</strain>
    </source>
</reference>
<dbReference type="GO" id="GO:0000724">
    <property type="term" value="P:double-strand break repair via homologous recombination"/>
    <property type="evidence" value="ECO:0000318"/>
    <property type="project" value="GO_Central"/>
</dbReference>
<dbReference type="GO" id="GO:0043047">
    <property type="term" value="F:single-stranded telomeric DNA binding"/>
    <property type="evidence" value="ECO:0000318"/>
    <property type="project" value="GO_Central"/>
</dbReference>
<dbReference type="AlphaFoldDB" id="A0A2G3A5H2"/>
<dbReference type="GO" id="GO:0006289">
    <property type="term" value="P:nucleotide-excision repair"/>
    <property type="evidence" value="ECO:0000318"/>
    <property type="project" value="GO_Central"/>
</dbReference>
<evidence type="ECO:0000313" key="2">
    <source>
        <dbReference type="Proteomes" id="UP000222542"/>
    </source>
</evidence>
<dbReference type="Gramene" id="PHT89474">
    <property type="protein sequence ID" value="PHT89474"/>
    <property type="gene ID" value="T459_04587"/>
</dbReference>
<proteinExistence type="predicted"/>
<keyword evidence="2" id="KW-1185">Reference proteome</keyword>
<evidence type="ECO:0000313" key="1">
    <source>
        <dbReference type="EMBL" id="PHT89474.1"/>
    </source>
</evidence>
<organism evidence="1 2">
    <name type="scientific">Capsicum annuum</name>
    <name type="common">Capsicum pepper</name>
    <dbReference type="NCBI Taxonomy" id="4072"/>
    <lineage>
        <taxon>Eukaryota</taxon>
        <taxon>Viridiplantae</taxon>
        <taxon>Streptophyta</taxon>
        <taxon>Embryophyta</taxon>
        <taxon>Tracheophyta</taxon>
        <taxon>Spermatophyta</taxon>
        <taxon>Magnoliopsida</taxon>
        <taxon>eudicotyledons</taxon>
        <taxon>Gunneridae</taxon>
        <taxon>Pentapetalae</taxon>
        <taxon>asterids</taxon>
        <taxon>lamiids</taxon>
        <taxon>Solanales</taxon>
        <taxon>Solanaceae</taxon>
        <taxon>Solanoideae</taxon>
        <taxon>Capsiceae</taxon>
        <taxon>Capsicum</taxon>
    </lineage>
</organism>
<dbReference type="GO" id="GO:0051321">
    <property type="term" value="P:meiotic cell cycle"/>
    <property type="evidence" value="ECO:0000318"/>
    <property type="project" value="GO_Central"/>
</dbReference>
<dbReference type="EMBL" id="AYRZ02000002">
    <property type="protein sequence ID" value="PHT89474.1"/>
    <property type="molecule type" value="Genomic_DNA"/>
</dbReference>
<dbReference type="GO" id="GO:0006260">
    <property type="term" value="P:DNA replication"/>
    <property type="evidence" value="ECO:0000318"/>
    <property type="project" value="GO_Central"/>
</dbReference>
<dbReference type="GO" id="GO:0005662">
    <property type="term" value="C:DNA replication factor A complex"/>
    <property type="evidence" value="ECO:0000318"/>
    <property type="project" value="GO_Central"/>
</dbReference>
<sequence length="272" mass="29912">MGGRQTQLLRPIPITVGRNYPSPPRKLNTLPFAAMEHLRPGVEFGNLPHYAFAAVLIKSTGNALFFITLDLLAVVANCGAQQHTTDQSKHFREAIVMDQRVEDNEQMLISYTLRSPSASLSSLNLAAIEDEVLPISNIPDCHLRDTITVTVSETVAETMLSLTAEQIYENVAAKREPLSTVRINQQFDHKLSRLQLQKPIYRFPDQTPGMLAVASFTEAETPVLKALSLPMASGEAGLAKGNNITPSKIVFGLAEPNNWYQVQPDGYGDVVE</sequence>
<reference evidence="1 2" key="1">
    <citation type="journal article" date="2014" name="Nat. Genet.">
        <title>Genome sequence of the hot pepper provides insights into the evolution of pungency in Capsicum species.</title>
        <authorList>
            <person name="Kim S."/>
            <person name="Park M."/>
            <person name="Yeom S.I."/>
            <person name="Kim Y.M."/>
            <person name="Lee J.M."/>
            <person name="Lee H.A."/>
            <person name="Seo E."/>
            <person name="Choi J."/>
            <person name="Cheong K."/>
            <person name="Kim K.T."/>
            <person name="Jung K."/>
            <person name="Lee G.W."/>
            <person name="Oh S.K."/>
            <person name="Bae C."/>
            <person name="Kim S.B."/>
            <person name="Lee H.Y."/>
            <person name="Kim S.Y."/>
            <person name="Kim M.S."/>
            <person name="Kang B.C."/>
            <person name="Jo Y.D."/>
            <person name="Yang H.B."/>
            <person name="Jeong H.J."/>
            <person name="Kang W.H."/>
            <person name="Kwon J.K."/>
            <person name="Shin C."/>
            <person name="Lim J.Y."/>
            <person name="Park J.H."/>
            <person name="Huh J.H."/>
            <person name="Kim J.S."/>
            <person name="Kim B.D."/>
            <person name="Cohen O."/>
            <person name="Paran I."/>
            <person name="Suh M.C."/>
            <person name="Lee S.B."/>
            <person name="Kim Y.K."/>
            <person name="Shin Y."/>
            <person name="Noh S.J."/>
            <person name="Park J."/>
            <person name="Seo Y.S."/>
            <person name="Kwon S.Y."/>
            <person name="Kim H.A."/>
            <person name="Park J.M."/>
            <person name="Kim H.J."/>
            <person name="Choi S.B."/>
            <person name="Bosland P.W."/>
            <person name="Reeves G."/>
            <person name="Jo S.H."/>
            <person name="Lee B.W."/>
            <person name="Cho H.T."/>
            <person name="Choi H.S."/>
            <person name="Lee M.S."/>
            <person name="Yu Y."/>
            <person name="Do Choi Y."/>
            <person name="Park B.S."/>
            <person name="van Deynze A."/>
            <person name="Ashrafi H."/>
            <person name="Hill T."/>
            <person name="Kim W.T."/>
            <person name="Pai H.S."/>
            <person name="Ahn H.K."/>
            <person name="Yeam I."/>
            <person name="Giovannoni J.J."/>
            <person name="Rose J.K."/>
            <person name="Sorensen I."/>
            <person name="Lee S.J."/>
            <person name="Kim R.W."/>
            <person name="Choi I.Y."/>
            <person name="Choi B.S."/>
            <person name="Lim J.S."/>
            <person name="Lee Y.H."/>
            <person name="Choi D."/>
        </authorList>
    </citation>
    <scope>NUCLEOTIDE SEQUENCE [LARGE SCALE GENOMIC DNA]</scope>
    <source>
        <strain evidence="2">cv. CM334</strain>
    </source>
</reference>
<protein>
    <submittedName>
        <fullName evidence="1">Uncharacterized protein</fullName>
    </submittedName>
</protein>
<comment type="caution">
    <text evidence="1">The sequence shown here is derived from an EMBL/GenBank/DDBJ whole genome shotgun (WGS) entry which is preliminary data.</text>
</comment>
<accession>A0A2G3A5H2</accession>